<organism evidence="1 2">
    <name type="scientific">Tengunoibacter tsumagoiensis</name>
    <dbReference type="NCBI Taxonomy" id="2014871"/>
    <lineage>
        <taxon>Bacteria</taxon>
        <taxon>Bacillati</taxon>
        <taxon>Chloroflexota</taxon>
        <taxon>Ktedonobacteria</taxon>
        <taxon>Ktedonobacterales</taxon>
        <taxon>Dictyobacteraceae</taxon>
        <taxon>Tengunoibacter</taxon>
    </lineage>
</organism>
<comment type="caution">
    <text evidence="1">The sequence shown here is derived from an EMBL/GenBank/DDBJ whole genome shotgun (WGS) entry which is preliminary data.</text>
</comment>
<dbReference type="EMBL" id="BIFR01000001">
    <property type="protein sequence ID" value="GCE12934.1"/>
    <property type="molecule type" value="Genomic_DNA"/>
</dbReference>
<sequence length="71" mass="7628">MGLALKYIADSEWSVLEDGLSVGFGKLRANIAMGIAFHLGGIFEPHQETFLKLATERLPDGGACFEAQNSS</sequence>
<evidence type="ECO:0000313" key="1">
    <source>
        <dbReference type="EMBL" id="GCE12934.1"/>
    </source>
</evidence>
<gene>
    <name evidence="1" type="ORF">KTT_27930</name>
</gene>
<protein>
    <submittedName>
        <fullName evidence="1">Uncharacterized protein</fullName>
    </submittedName>
</protein>
<dbReference type="Proteomes" id="UP000287352">
    <property type="component" value="Unassembled WGS sequence"/>
</dbReference>
<evidence type="ECO:0000313" key="2">
    <source>
        <dbReference type="Proteomes" id="UP000287352"/>
    </source>
</evidence>
<name>A0A402A1E5_9CHLR</name>
<keyword evidence="2" id="KW-1185">Reference proteome</keyword>
<accession>A0A402A1E5</accession>
<proteinExistence type="predicted"/>
<reference evidence="2" key="1">
    <citation type="submission" date="2018-12" db="EMBL/GenBank/DDBJ databases">
        <title>Tengunoibacter tsumagoiensis gen. nov., sp. nov., Dictyobacter kobayashii sp. nov., D. alpinus sp. nov., and D. joshuensis sp. nov. and description of Dictyobacteraceae fam. nov. within the order Ktedonobacterales isolated from Tengu-no-mugimeshi.</title>
        <authorList>
            <person name="Wang C.M."/>
            <person name="Zheng Y."/>
            <person name="Sakai Y."/>
            <person name="Toyoda A."/>
            <person name="Minakuchi Y."/>
            <person name="Abe K."/>
            <person name="Yokota A."/>
            <person name="Yabe S."/>
        </authorList>
    </citation>
    <scope>NUCLEOTIDE SEQUENCE [LARGE SCALE GENOMIC DNA]</scope>
    <source>
        <strain evidence="2">Uno3</strain>
    </source>
</reference>
<dbReference type="AlphaFoldDB" id="A0A402A1E5"/>